<evidence type="ECO:0000259" key="6">
    <source>
        <dbReference type="Pfam" id="PF02837"/>
    </source>
</evidence>
<evidence type="ECO:0000259" key="5">
    <source>
        <dbReference type="Pfam" id="PF02836"/>
    </source>
</evidence>
<dbReference type="Gene3D" id="2.60.120.260">
    <property type="entry name" value="Galactose-binding domain-like"/>
    <property type="match status" value="1"/>
</dbReference>
<dbReference type="OrthoDB" id="9814867at2"/>
<reference evidence="7 8" key="1">
    <citation type="submission" date="2018-07" db="EMBL/GenBank/DDBJ databases">
        <title>Genomic Encyclopedia of Type Strains, Phase IV (KMG-IV): sequencing the most valuable type-strain genomes for metagenomic binning, comparative biology and taxonomic classification.</title>
        <authorList>
            <person name="Goeker M."/>
        </authorList>
    </citation>
    <scope>NUCLEOTIDE SEQUENCE [LARGE SCALE GENOMIC DNA]</scope>
    <source>
        <strain evidence="7 8">DSM 27696</strain>
    </source>
</reference>
<comment type="caution">
    <text evidence="7">The sequence shown here is derived from an EMBL/GenBank/DDBJ whole genome shotgun (WGS) entry which is preliminary data.</text>
</comment>
<evidence type="ECO:0000256" key="2">
    <source>
        <dbReference type="ARBA" id="ARBA00022801"/>
    </source>
</evidence>
<gene>
    <name evidence="7" type="ORF">DFR57_11087</name>
</gene>
<dbReference type="InterPro" id="IPR051913">
    <property type="entry name" value="GH2_Domain-Containing"/>
</dbReference>
<dbReference type="Gene3D" id="3.20.20.80">
    <property type="entry name" value="Glycosidases"/>
    <property type="match status" value="1"/>
</dbReference>
<organism evidence="7 8">
    <name type="scientific">Saliterribacillus persicus</name>
    <dbReference type="NCBI Taxonomy" id="930114"/>
    <lineage>
        <taxon>Bacteria</taxon>
        <taxon>Bacillati</taxon>
        <taxon>Bacillota</taxon>
        <taxon>Bacilli</taxon>
        <taxon>Bacillales</taxon>
        <taxon>Bacillaceae</taxon>
        <taxon>Saliterribacillus</taxon>
    </lineage>
</organism>
<dbReference type="PANTHER" id="PTHR42732">
    <property type="entry name" value="BETA-GALACTOSIDASE"/>
    <property type="match status" value="1"/>
</dbReference>
<feature type="domain" description="Glycoside hydrolase family 2 catalytic" evidence="5">
    <location>
        <begin position="318"/>
        <end position="498"/>
    </location>
</feature>
<keyword evidence="8" id="KW-1185">Reference proteome</keyword>
<evidence type="ECO:0000256" key="1">
    <source>
        <dbReference type="ARBA" id="ARBA00007401"/>
    </source>
</evidence>
<dbReference type="InterPro" id="IPR013783">
    <property type="entry name" value="Ig-like_fold"/>
</dbReference>
<feature type="domain" description="Glycosyl hydrolases family 2 sugar binding" evidence="6">
    <location>
        <begin position="13"/>
        <end position="153"/>
    </location>
</feature>
<dbReference type="InterPro" id="IPR006103">
    <property type="entry name" value="Glyco_hydro_2_cat"/>
</dbReference>
<dbReference type="Pfam" id="PF02837">
    <property type="entry name" value="Glyco_hydro_2_N"/>
    <property type="match status" value="1"/>
</dbReference>
<dbReference type="GO" id="GO:0005975">
    <property type="term" value="P:carbohydrate metabolic process"/>
    <property type="evidence" value="ECO:0007669"/>
    <property type="project" value="InterPro"/>
</dbReference>
<dbReference type="RefSeq" id="WP_114353534.1">
    <property type="nucleotide sequence ID" value="NZ_QPJJ01000010.1"/>
</dbReference>
<accession>A0A368XDZ0</accession>
<dbReference type="SUPFAM" id="SSF51445">
    <property type="entry name" value="(Trans)glycosidases"/>
    <property type="match status" value="1"/>
</dbReference>
<evidence type="ECO:0000313" key="8">
    <source>
        <dbReference type="Proteomes" id="UP000252585"/>
    </source>
</evidence>
<feature type="domain" description="Glycoside hydrolase family 2 immunoglobulin-like beta-sandwich" evidence="4">
    <location>
        <begin position="179"/>
        <end position="283"/>
    </location>
</feature>
<evidence type="ECO:0000259" key="4">
    <source>
        <dbReference type="Pfam" id="PF00703"/>
    </source>
</evidence>
<dbReference type="AlphaFoldDB" id="A0A368XDZ0"/>
<keyword evidence="3" id="KW-0326">Glycosidase</keyword>
<dbReference type="InterPro" id="IPR036156">
    <property type="entry name" value="Beta-gal/glucu_dom_sf"/>
</dbReference>
<dbReference type="PANTHER" id="PTHR42732:SF1">
    <property type="entry name" value="BETA-MANNOSIDASE"/>
    <property type="match status" value="1"/>
</dbReference>
<dbReference type="SUPFAM" id="SSF49303">
    <property type="entry name" value="beta-Galactosidase/glucuronidase domain"/>
    <property type="match status" value="1"/>
</dbReference>
<dbReference type="Gene3D" id="2.60.40.10">
    <property type="entry name" value="Immunoglobulins"/>
    <property type="match status" value="1"/>
</dbReference>
<comment type="similarity">
    <text evidence="1">Belongs to the glycosyl hydrolase 2 family.</text>
</comment>
<proteinExistence type="inferred from homology"/>
<dbReference type="EMBL" id="QPJJ01000010">
    <property type="protein sequence ID" value="RCW65869.1"/>
    <property type="molecule type" value="Genomic_DNA"/>
</dbReference>
<dbReference type="InterPro" id="IPR006104">
    <property type="entry name" value="Glyco_hydro_2_N"/>
</dbReference>
<dbReference type="SUPFAM" id="SSF49785">
    <property type="entry name" value="Galactose-binding domain-like"/>
    <property type="match status" value="1"/>
</dbReference>
<name>A0A368XDZ0_9BACI</name>
<dbReference type="Pfam" id="PF00703">
    <property type="entry name" value="Glyco_hydro_2"/>
    <property type="match status" value="1"/>
</dbReference>
<dbReference type="Pfam" id="PF02836">
    <property type="entry name" value="Glyco_hydro_2_C"/>
    <property type="match status" value="1"/>
</dbReference>
<protein>
    <submittedName>
        <fullName evidence="7">Glycosyl hydrolase family 2</fullName>
    </submittedName>
</protein>
<evidence type="ECO:0000313" key="7">
    <source>
        <dbReference type="EMBL" id="RCW65869.1"/>
    </source>
</evidence>
<dbReference type="InterPro" id="IPR017853">
    <property type="entry name" value="GH"/>
</dbReference>
<dbReference type="InterPro" id="IPR008979">
    <property type="entry name" value="Galactose-bd-like_sf"/>
</dbReference>
<keyword evidence="2 7" id="KW-0378">Hydrolase</keyword>
<dbReference type="InterPro" id="IPR006102">
    <property type="entry name" value="Ig-like_GH2"/>
</dbReference>
<dbReference type="Proteomes" id="UP000252585">
    <property type="component" value="Unassembled WGS sequence"/>
</dbReference>
<dbReference type="GO" id="GO:0004553">
    <property type="term" value="F:hydrolase activity, hydrolyzing O-glycosyl compounds"/>
    <property type="evidence" value="ECO:0007669"/>
    <property type="project" value="InterPro"/>
</dbReference>
<evidence type="ECO:0000256" key="3">
    <source>
        <dbReference type="ARBA" id="ARBA00023295"/>
    </source>
</evidence>
<sequence length="934" mass="107521">MVKLKNVSRKKYSLNGEWNFTLDHEGEYAARDIGKSQSTTLIQIPGSWEEQGFGEPSKHNPIGAWKKLKEYVGTAWYHKDIFMTEEMENQVVKMVISGVRWSTGVWVNDEYVGEGESLVSDHVFDLTDFIQIGVKNKIVICVNNEMKYSLLDSHIHSYHTATNWGGITGGLYLETHPKTHIQEYKLYPKLEQEKIDLSIKIAEVGELGSNSSLLFEVFSEEDELVQKMVVPIEAKDGRLDTRIDFWDGVIYWDDLNPYLYHIRVSVMDEQNIIDQQTKTLGIRSIKAHQRHILLNDVPKFLRGYVDCCVFPQTGYPSWDKEDYLKQFKTVKEYGFNHVRLHGWTPPKPFWEAADEEGMLIQTELPHWSSHFVNRQVEPEQKAHAFLLRELYRVIDTLNEHPSFVLFSPGNELISPQGHPALNEMVRTLKTLDSTRLYTDNTGFGNLPAHDREGDFFVPTLNAHHPITLNYSGTPNTYEDYNIVTTQADKPLIAHEHGQFTMYVRPQEEEKYTGVLRPHWLETTKATLKKKGHMERVDEYIEASGTLQRRAYKENMERARRTSNLSGVQLLDIRDFPGQGHATTGVLDVFWDSKGTITPEKFRAFNDDVVLLMRCQERTMYAGEKLRCQVDLSNYSNQTFQNHELTWNLKADGKIIETGTIPVPKAERGEVTALGIIEVKTPSNQSQSLTLSVSLEAENKSYKNEWEFWSYLRPVLHKEANRIWTDISQLDISLYGAKYTGKIGFEGFSYKEEKDIDLAISDHLSTELLQFVLDGGKGWIIAEEGNQYDEVKTRFLPIFWNYIWFPTQIGTTMGMIIHDHPSLSNFSHDGRSNWNWFHLVDQAVAINLENVPQVKPIVEVVDNHNRGKHLAYSFEMKIGAGKLYMTSFQLLNSLKRPEAEVFLHESIHYLMSDDFNPEADVTVGELLGIFKLQGN</sequence>